<dbReference type="InterPro" id="IPR027417">
    <property type="entry name" value="P-loop_NTPase"/>
</dbReference>
<proteinExistence type="predicted"/>
<dbReference type="SUPFAM" id="SSF52540">
    <property type="entry name" value="P-loop containing nucleoside triphosphate hydrolases"/>
    <property type="match status" value="1"/>
</dbReference>
<organism evidence="1 2">
    <name type="scientific">Banduia mediterranea</name>
    <dbReference type="NCBI Taxonomy" id="3075609"/>
    <lineage>
        <taxon>Bacteria</taxon>
        <taxon>Pseudomonadati</taxon>
        <taxon>Pseudomonadota</taxon>
        <taxon>Gammaproteobacteria</taxon>
        <taxon>Nevskiales</taxon>
        <taxon>Algiphilaceae</taxon>
        <taxon>Banduia</taxon>
    </lineage>
</organism>
<accession>A0ABU2WIA4</accession>
<comment type="caution">
    <text evidence="1">The sequence shown here is derived from an EMBL/GenBank/DDBJ whole genome shotgun (WGS) entry which is preliminary data.</text>
</comment>
<protein>
    <submittedName>
        <fullName evidence="1">Sulfotransferase</fullName>
        <ecNumber evidence="1">2.8.2.-</ecNumber>
    </submittedName>
</protein>
<keyword evidence="1" id="KW-0808">Transferase</keyword>
<dbReference type="EMBL" id="JAVRIC010000011">
    <property type="protein sequence ID" value="MDT0497600.1"/>
    <property type="molecule type" value="Genomic_DNA"/>
</dbReference>
<keyword evidence="2" id="KW-1185">Reference proteome</keyword>
<dbReference type="GO" id="GO:0016740">
    <property type="term" value="F:transferase activity"/>
    <property type="evidence" value="ECO:0007669"/>
    <property type="project" value="UniProtKB-KW"/>
</dbReference>
<dbReference type="Pfam" id="PF13469">
    <property type="entry name" value="Sulfotransfer_3"/>
    <property type="match status" value="1"/>
</dbReference>
<evidence type="ECO:0000313" key="1">
    <source>
        <dbReference type="EMBL" id="MDT0497600.1"/>
    </source>
</evidence>
<dbReference type="Gene3D" id="3.40.50.300">
    <property type="entry name" value="P-loop containing nucleotide triphosphate hydrolases"/>
    <property type="match status" value="1"/>
</dbReference>
<name>A0ABU2WIA4_9GAMM</name>
<sequence>MSEAGRTSEFEVPGWVDWLGKSVNQHPGFWVRMGNLESSVLDDRISGIKAEAPIYVSGLARSGSTILLEILAEHEQCATHAYKDFPLVLTPFFWNWFLDRSRSGQEQKIERAHGDGIEVSPDSPEAVEEPVWMAFFPELHSALRSNVLDASTEAPKFEHFYRNHLRKMLWLRRGSRYLAKGNYNITRLEYLLRLFPDARFVIPVREPAAHIASLKSQHTRFCKLHREDPRALRYMQRVGHYEFGLDRRPVNIGEGSQAASILQAWVEGREVEGLARLWDDVHRFIAQRLDASPALREACIVVRHEDLCAAPRETLGKLFSHCRLDPGSKLLESAAARLRPSSSATPLADEDMQTVARLTGETAGHFGYGDHARTQQAV</sequence>
<dbReference type="Proteomes" id="UP001254608">
    <property type="component" value="Unassembled WGS sequence"/>
</dbReference>
<gene>
    <name evidence="1" type="ORF">RM530_09525</name>
</gene>
<reference evidence="1 2" key="1">
    <citation type="submission" date="2023-09" db="EMBL/GenBank/DDBJ databases">
        <authorList>
            <person name="Rey-Velasco X."/>
        </authorList>
    </citation>
    <scope>NUCLEOTIDE SEQUENCE [LARGE SCALE GENOMIC DNA]</scope>
    <source>
        <strain evidence="1 2">W345</strain>
    </source>
</reference>
<dbReference type="EC" id="2.8.2.-" evidence="1"/>
<dbReference type="RefSeq" id="WP_311364992.1">
    <property type="nucleotide sequence ID" value="NZ_JAVRIC010000011.1"/>
</dbReference>
<evidence type="ECO:0000313" key="2">
    <source>
        <dbReference type="Proteomes" id="UP001254608"/>
    </source>
</evidence>